<keyword evidence="2" id="KW-0326">Glycosidase</keyword>
<evidence type="ECO:0000313" key="3">
    <source>
        <dbReference type="Proteomes" id="UP000215086"/>
    </source>
</evidence>
<dbReference type="SUPFAM" id="SSF51445">
    <property type="entry name" value="(Trans)glycosidases"/>
    <property type="match status" value="1"/>
</dbReference>
<reference evidence="2 3" key="1">
    <citation type="journal article" name="Front. Microbiol.">
        <title>Sugar Metabolism of the First Thermophilic Planctomycete Thermogutta terrifontis: Comparative Genomic and Transcriptomic Approaches.</title>
        <authorList>
            <person name="Elcheninov A.G."/>
            <person name="Menzel P."/>
            <person name="Gudbergsdottir S.R."/>
            <person name="Slesarev A.I."/>
            <person name="Kadnikov V.V."/>
            <person name="Krogh A."/>
            <person name="Bonch-Osmolovskaya E.A."/>
            <person name="Peng X."/>
            <person name="Kublanov I.V."/>
        </authorList>
    </citation>
    <scope>NUCLEOTIDE SEQUENCE [LARGE SCALE GENOMIC DNA]</scope>
    <source>
        <strain evidence="2 3">R1</strain>
    </source>
</reference>
<accession>A0A286RE63</accession>
<gene>
    <name evidence="2" type="ORF">THTE_1652</name>
</gene>
<organism evidence="2 3">
    <name type="scientific">Thermogutta terrifontis</name>
    <dbReference type="NCBI Taxonomy" id="1331910"/>
    <lineage>
        <taxon>Bacteria</taxon>
        <taxon>Pseudomonadati</taxon>
        <taxon>Planctomycetota</taxon>
        <taxon>Planctomycetia</taxon>
        <taxon>Pirellulales</taxon>
        <taxon>Thermoguttaceae</taxon>
        <taxon>Thermogutta</taxon>
    </lineage>
</organism>
<dbReference type="Gene3D" id="3.20.20.70">
    <property type="entry name" value="Aldolase class I"/>
    <property type="match status" value="1"/>
</dbReference>
<dbReference type="EMBL" id="CP018477">
    <property type="protein sequence ID" value="ASV74254.1"/>
    <property type="molecule type" value="Genomic_DNA"/>
</dbReference>
<dbReference type="EC" id="3.2.1.49" evidence="2"/>
<dbReference type="InterPro" id="IPR017853">
    <property type="entry name" value="GH"/>
</dbReference>
<dbReference type="InterPro" id="IPR013785">
    <property type="entry name" value="Aldolase_TIM"/>
</dbReference>
<keyword evidence="1" id="KW-0732">Signal</keyword>
<protein>
    <submittedName>
        <fullName evidence="2">Putative exported alpha-N-acetylgalactosaminidase</fullName>
        <ecNumber evidence="2">3.2.1.49</ecNumber>
    </submittedName>
</protein>
<proteinExistence type="predicted"/>
<dbReference type="Proteomes" id="UP000215086">
    <property type="component" value="Chromosome"/>
</dbReference>
<dbReference type="KEGG" id="ttf:THTE_1652"/>
<name>A0A286RE63_9BACT</name>
<dbReference type="AlphaFoldDB" id="A0A286RE63"/>
<dbReference type="RefSeq" id="WP_095414630.1">
    <property type="nucleotide sequence ID" value="NZ_CP018477.1"/>
</dbReference>
<evidence type="ECO:0000313" key="2">
    <source>
        <dbReference type="EMBL" id="ASV74254.1"/>
    </source>
</evidence>
<keyword evidence="3" id="KW-1185">Reference proteome</keyword>
<keyword evidence="2" id="KW-0378">Hydrolase</keyword>
<feature type="signal peptide" evidence="1">
    <location>
        <begin position="1"/>
        <end position="20"/>
    </location>
</feature>
<feature type="chain" id="PRO_5012425393" evidence="1">
    <location>
        <begin position="21"/>
        <end position="684"/>
    </location>
</feature>
<evidence type="ECO:0000256" key="1">
    <source>
        <dbReference type="SAM" id="SignalP"/>
    </source>
</evidence>
<dbReference type="GO" id="GO:0008456">
    <property type="term" value="F:alpha-N-acetylgalactosaminidase activity"/>
    <property type="evidence" value="ECO:0007669"/>
    <property type="project" value="UniProtKB-EC"/>
</dbReference>
<dbReference type="OrthoDB" id="3183911at2"/>
<sequence length="684" mass="76707">MRPYSCVFAVLAWTAGVSFAVEGAKTASEEVTIHRKDGRWELENGALSATLNLEGPFPLLVQVTSLKDGSVLPAKNIPLLSVESHDGSTWQPLALSKRGAPRETTIPAESGAVRIEDRFPGWRVEQEFAVQPSGATVTWWAELREGAHYLVMGVRWPALHMDRPTRVIFFREELAAARPAGAVSGSPIVCGEWFLGCEHPMASNEVTEETVLAAVDARKVPGRDHFVYTFALGKTAPGQLRRDFQRYVERRRARPYGLFVNYNSWWDIADGGKQMTEPECLNVIERFGEELTRRRGVRMDSFVFDDGWDDPRTLWAFHEGFPNGFAPLTAKAREYQSAVGTWLSPFGGYGEAKKKRLAYGREQGYEVADYGFSLAGEKYFARFREICREMIERYDVNYFKFDGIAGNNASGAGEKFAADVEALLRLCEDLRGIKPDIYLSITTGTWPSPYWLWFGDSVWRNGDDCGIAGWGTPRQRWMTYRDGTVKRMIVDRAPLYPLNSLMTIPVCFARRGLVARLGVDGLSAPDEADLRDEMWMGFASGTQLAELYVTPELLTPNSWDHLAECIRWARANQSTLADVHWVGGNPMEGEIYGYAAWGDGKGTLILRNPAPEPREIVLQPREVWELPREMSGLITLRIRYAQRVTPEPLTLLPDAPWRVSLPPWGIVLWEASLAPSAPLGGRSP</sequence>